<protein>
    <submittedName>
        <fullName evidence="2">Glycosyl transferase</fullName>
    </submittedName>
</protein>
<evidence type="ECO:0000313" key="2">
    <source>
        <dbReference type="EMBL" id="GCE95809.1"/>
    </source>
</evidence>
<feature type="domain" description="Glycosyltransferase 2-like" evidence="1">
    <location>
        <begin position="276"/>
        <end position="379"/>
    </location>
</feature>
<evidence type="ECO:0000259" key="1">
    <source>
        <dbReference type="Pfam" id="PF00535"/>
    </source>
</evidence>
<dbReference type="GeneID" id="301684651"/>
<reference evidence="2 3" key="1">
    <citation type="journal article" date="2019" name="J Genomics">
        <title>The Draft Genome of a Hydrogen-producing Cyanobacterium, Arthrospira platensis NIES-46.</title>
        <authorList>
            <person name="Suzuki S."/>
            <person name="Yamaguchi H."/>
            <person name="Kawachi M."/>
        </authorList>
    </citation>
    <scope>NUCLEOTIDE SEQUENCE [LARGE SCALE GENOMIC DNA]</scope>
    <source>
        <strain evidence="2 3">NIES-46</strain>
    </source>
</reference>
<dbReference type="EMBL" id="BIMW01000149">
    <property type="protein sequence ID" value="GCE95809.1"/>
    <property type="molecule type" value="Genomic_DNA"/>
</dbReference>
<sequence>MGTKKRHFWIFDNIQPTVNLTIFAVPKSFVGSVGMIQRNAITSWTKLVPRPEIILLGDEKGTAEVASQLNLRHIRNIQVNEYGTPLLNDIFSQVHNHASHGVLTYINSDIILTRDFLPTVQQVNANYPQFLMVGRRWNLDIHQPVNFDNPNWEQELHDEINTAGIFSGIGALDYFVFPKPLFKQIPAFAIGRPGWDNWMVGEALKQGYPVINASQTITIIHQNHDYGHLRGNRIEAFHGREAKQNQSLLQGHFAGNSADATDYLIPATVANSPQVSIIVCSDNDGSTLPTTLDSILNQNIDGCEIIVIDNGSTDNTPEVLEGYGKSLQYVGQCGEGIVAARNRGLEMARGEFILFLDGGSTLLPNSLSDQIDAFENRAGSLEMVFSGWEIWEENQLISEVQPYDNLAPILQGRDGLHGFHIWMLTDLLRLVETGAILFRNSWVKRWGGFDSGLSPYAATIDLLLNLASHGAAGICLRKPTIRVSTDYSFKQYTIAILTSDCNQLIENYFSRPTLRDWMRPLQPLCRYQVLVWLAALTYHTQDQHQMLQFLRQSRNYSPYPPQQTINNWYQSLTRISRAYNYPPFQLSPDDLKC</sequence>
<name>A0A5M3TE42_LIMPL</name>
<keyword evidence="2" id="KW-0808">Transferase</keyword>
<keyword evidence="3" id="KW-1185">Reference proteome</keyword>
<dbReference type="InterPro" id="IPR029044">
    <property type="entry name" value="Nucleotide-diphossugar_trans"/>
</dbReference>
<dbReference type="Proteomes" id="UP000326169">
    <property type="component" value="Unassembled WGS sequence"/>
</dbReference>
<organism evidence="2 3">
    <name type="scientific">Limnospira platensis NIES-46</name>
    <dbReference type="NCBI Taxonomy" id="1236695"/>
    <lineage>
        <taxon>Bacteria</taxon>
        <taxon>Bacillati</taxon>
        <taxon>Cyanobacteriota</taxon>
        <taxon>Cyanophyceae</taxon>
        <taxon>Oscillatoriophycideae</taxon>
        <taxon>Oscillatoriales</taxon>
        <taxon>Sirenicapillariaceae</taxon>
        <taxon>Limnospira</taxon>
    </lineage>
</organism>
<dbReference type="InterPro" id="IPR001173">
    <property type="entry name" value="Glyco_trans_2-like"/>
</dbReference>
<dbReference type="SUPFAM" id="SSF53448">
    <property type="entry name" value="Nucleotide-diphospho-sugar transferases"/>
    <property type="match status" value="2"/>
</dbReference>
<dbReference type="RefSeq" id="WP_014276066.1">
    <property type="nucleotide sequence ID" value="NZ_BIMW01000149.1"/>
</dbReference>
<dbReference type="GO" id="GO:0016740">
    <property type="term" value="F:transferase activity"/>
    <property type="evidence" value="ECO:0007669"/>
    <property type="project" value="UniProtKB-KW"/>
</dbReference>
<accession>A0A5M3TE42</accession>
<evidence type="ECO:0000313" key="3">
    <source>
        <dbReference type="Proteomes" id="UP000326169"/>
    </source>
</evidence>
<dbReference type="InterPro" id="IPR050834">
    <property type="entry name" value="Glycosyltransf_2"/>
</dbReference>
<dbReference type="Gene3D" id="3.90.550.10">
    <property type="entry name" value="Spore Coat Polysaccharide Biosynthesis Protein SpsA, Chain A"/>
    <property type="match status" value="2"/>
</dbReference>
<proteinExistence type="predicted"/>
<dbReference type="PANTHER" id="PTHR43685:SF11">
    <property type="entry name" value="GLYCOSYLTRANSFERASE TAGX-RELATED"/>
    <property type="match status" value="1"/>
</dbReference>
<dbReference type="Pfam" id="PF00535">
    <property type="entry name" value="Glycos_transf_2"/>
    <property type="match status" value="1"/>
</dbReference>
<dbReference type="PANTHER" id="PTHR43685">
    <property type="entry name" value="GLYCOSYLTRANSFERASE"/>
    <property type="match status" value="1"/>
</dbReference>
<gene>
    <name evidence="2" type="ORF">NIES46_38750</name>
</gene>
<comment type="caution">
    <text evidence="2">The sequence shown here is derived from an EMBL/GenBank/DDBJ whole genome shotgun (WGS) entry which is preliminary data.</text>
</comment>